<dbReference type="EC" id="3.4.19.12" evidence="3"/>
<dbReference type="InterPro" id="IPR038765">
    <property type="entry name" value="Papain-like_cys_pep_sf"/>
</dbReference>
<dbReference type="Pfam" id="PF14533">
    <property type="entry name" value="USP7_C2"/>
    <property type="match status" value="1"/>
</dbReference>
<dbReference type="GO" id="GO:0005634">
    <property type="term" value="C:nucleus"/>
    <property type="evidence" value="ECO:0007669"/>
    <property type="project" value="TreeGrafter"/>
</dbReference>
<dbReference type="Pfam" id="PF22486">
    <property type="entry name" value="MATH_2"/>
    <property type="match status" value="1"/>
</dbReference>
<evidence type="ECO:0000256" key="5">
    <source>
        <dbReference type="ARBA" id="ARBA00022786"/>
    </source>
</evidence>
<dbReference type="GO" id="GO:0031647">
    <property type="term" value="P:regulation of protein stability"/>
    <property type="evidence" value="ECO:0007669"/>
    <property type="project" value="TreeGrafter"/>
</dbReference>
<dbReference type="Gene3D" id="3.10.20.90">
    <property type="entry name" value="Phosphatidylinositol 3-kinase Catalytic Subunit, Chain A, domain 1"/>
    <property type="match status" value="2"/>
</dbReference>
<dbReference type="PROSITE" id="PS00973">
    <property type="entry name" value="USP_2"/>
    <property type="match status" value="1"/>
</dbReference>
<dbReference type="Gene3D" id="3.90.70.10">
    <property type="entry name" value="Cysteine proteinases"/>
    <property type="match status" value="1"/>
</dbReference>
<dbReference type="SUPFAM" id="SSF54001">
    <property type="entry name" value="Cysteine proteinases"/>
    <property type="match status" value="1"/>
</dbReference>
<dbReference type="GO" id="GO:0004843">
    <property type="term" value="F:cysteine-type deubiquitinase activity"/>
    <property type="evidence" value="ECO:0007669"/>
    <property type="project" value="UniProtKB-EC"/>
</dbReference>
<evidence type="ECO:0000256" key="2">
    <source>
        <dbReference type="ARBA" id="ARBA00009085"/>
    </source>
</evidence>
<dbReference type="InterPro" id="IPR028889">
    <property type="entry name" value="USP"/>
</dbReference>
<dbReference type="GO" id="GO:0005829">
    <property type="term" value="C:cytosol"/>
    <property type="evidence" value="ECO:0007669"/>
    <property type="project" value="TreeGrafter"/>
</dbReference>
<dbReference type="PROSITE" id="PS50144">
    <property type="entry name" value="MATH"/>
    <property type="match status" value="1"/>
</dbReference>
<feature type="domain" description="MATH" evidence="9">
    <location>
        <begin position="43"/>
        <end position="167"/>
    </location>
</feature>
<dbReference type="CDD" id="cd02659">
    <property type="entry name" value="peptidase_C19C"/>
    <property type="match status" value="1"/>
</dbReference>
<keyword evidence="6" id="KW-0378">Hydrolase</keyword>
<dbReference type="InterPro" id="IPR029346">
    <property type="entry name" value="USP_C"/>
</dbReference>
<dbReference type="InterPro" id="IPR050164">
    <property type="entry name" value="Peptidase_C19"/>
</dbReference>
<sequence>MDPEVDSEELDHQEPELVQDDAQPMEGVTIEEEVVGQAPDPLKGEYTWELRDFSQQPLKTFSEVFDAGGFPWQLLCFPKGNKPGQLSLFLAVPENEDQPMGWQRSASFKLTVLSAHGREHDVSKDATHTFLGTENDWGFNTFMLLNDLVDPSRGLLVDDTLRIKVEVEVRVPEDFSYDSRKETGYVGLKNQGATCYMNSLLQTLYNINQFRKAVYHMPTSEDDDPAKSMPLALQSVFYKLQFTDGPVSTKDLTRSFGWDTSDAFQQHDVQELNRILCDRLEEKMKSTRVEGTISKLFEGHTLNYIDCINVDYKSSRRESFMDLQLDVKGCKTILDSFDRYCEVETLEGDNQYLAEGHGLQDARKGVLFDGFPPVLQLQLKRFEYDFMKDSMVKINDRYEFGEELDLDVGDRKYLAASAARGVRNKYKLLAVLVHSGGVHGGHYYAYIRPDGARWLKFDDERVEAAEADRAVRGNWGGEDDRGAPGGGAPGLRFTRFANAYMLVYVRESEWGSVMCGVERRDISQHVCARLQAEQDEKERRRKEKAEAHLYTLVRVSTDADMASQIGRERWFDLVDHEGVATFKLSKRAPFSTLRAEAARALGVPPAAQRFWRWAARQNGTYRPSLPLEPESDEVPISSLRDGRRDLRPGTMSTLNLYLETAPDGGGGVGGAAGGVGAGADGAAPDGGSPGAQDGAGDASKATNTPSTSPAATPRPRGANDILLFFKQFLPDPEEPALRYAGSLQVHRHSRIGELAPALRALGGLAPDAALEVYEEVKFEPSVMVEALRPALTAAAAQLENGDVLVFQAAAASLQAPPDCPREHLSAPAYMSHVRNRVRVAFRPLESPGEEGLLLDLRKDMGYEEVSGALAARLGLDHPLRLALTGQNPYSALPRPAPLKYAPGATLEEMLRAGQYGAAAGSTLYYEVIDLPLPEYEKLVTFKVSFHNAKAEEVSAHSVRLPRDARVSQLLEELRAQLPAGAGVGDAPLRLMEVYQWRVWQLFDPDQAVGSMSGDALWHLRAEVVPPDQRGAGGEEGLHVHCLQVTEEAHNRAFAFSDPFIMRVREGETVGELRRRVQVALGVGDEEFAGWRALLCPPLSAPEPLEDEEVVTARLARADLERLYGHHDRACIGWEHENRNPRKTHAHLNRNAAWYGQERQLKIKA</sequence>
<keyword evidence="5" id="KW-0833">Ubl conjugation pathway</keyword>
<evidence type="ECO:0000256" key="3">
    <source>
        <dbReference type="ARBA" id="ARBA00012759"/>
    </source>
</evidence>
<dbReference type="PANTHER" id="PTHR24006:SF644">
    <property type="entry name" value="UBIQUITIN CARBOXYL-TERMINAL HYDROLASE 7"/>
    <property type="match status" value="1"/>
</dbReference>
<evidence type="ECO:0000256" key="4">
    <source>
        <dbReference type="ARBA" id="ARBA00022670"/>
    </source>
</evidence>
<dbReference type="SMART" id="SM00061">
    <property type="entry name" value="MATH"/>
    <property type="match status" value="1"/>
</dbReference>
<dbReference type="GO" id="GO:0016579">
    <property type="term" value="P:protein deubiquitination"/>
    <property type="evidence" value="ECO:0007669"/>
    <property type="project" value="InterPro"/>
</dbReference>
<proteinExistence type="inferred from homology"/>
<dbReference type="InterPro" id="IPR024729">
    <property type="entry name" value="USP7_ICP0-binding_dom"/>
</dbReference>
<dbReference type="FunFam" id="3.90.70.10:FF:000044">
    <property type="entry name" value="Ubiquitin carboxyl-terminal hydrolase 13"/>
    <property type="match status" value="1"/>
</dbReference>
<keyword evidence="4" id="KW-0645">Protease</keyword>
<dbReference type="PROSITE" id="PS50235">
    <property type="entry name" value="USP_3"/>
    <property type="match status" value="1"/>
</dbReference>
<feature type="region of interest" description="Disordered" evidence="8">
    <location>
        <begin position="1"/>
        <end position="24"/>
    </location>
</feature>
<dbReference type="InterPro" id="IPR008974">
    <property type="entry name" value="TRAF-like"/>
</dbReference>
<dbReference type="PANTHER" id="PTHR24006">
    <property type="entry name" value="UBIQUITIN CARBOXYL-TERMINAL HYDROLASE"/>
    <property type="match status" value="1"/>
</dbReference>
<dbReference type="PROSITE" id="PS00972">
    <property type="entry name" value="USP_1"/>
    <property type="match status" value="1"/>
</dbReference>
<dbReference type="InterPro" id="IPR018200">
    <property type="entry name" value="USP_CS"/>
</dbReference>
<dbReference type="EMBL" id="GDKF01000369">
    <property type="protein sequence ID" value="JAT78253.1"/>
    <property type="molecule type" value="Transcribed_RNA"/>
</dbReference>
<feature type="domain" description="USP" evidence="10">
    <location>
        <begin position="186"/>
        <end position="507"/>
    </location>
</feature>
<reference evidence="11" key="1">
    <citation type="submission" date="2015-08" db="EMBL/GenBank/DDBJ databases">
        <authorList>
            <person name="Babu N.S."/>
            <person name="Beckwith C.J."/>
            <person name="Beseler K.G."/>
            <person name="Brison A."/>
            <person name="Carone J.V."/>
            <person name="Caskin T.P."/>
            <person name="Diamond M."/>
            <person name="Durham M.E."/>
            <person name="Foxe J.M."/>
            <person name="Go M."/>
            <person name="Henderson B.A."/>
            <person name="Jones I.B."/>
            <person name="McGettigan J.A."/>
            <person name="Micheletti S.J."/>
            <person name="Nasrallah M.E."/>
            <person name="Ortiz D."/>
            <person name="Piller C.R."/>
            <person name="Privatt S.R."/>
            <person name="Schneider S.L."/>
            <person name="Sharp S."/>
            <person name="Smith T.C."/>
            <person name="Stanton J.D."/>
            <person name="Ullery H.E."/>
            <person name="Wilson R.J."/>
            <person name="Serrano M.G."/>
            <person name="Buck G."/>
            <person name="Lee V."/>
            <person name="Wang Y."/>
            <person name="Carvalho R."/>
            <person name="Voegtly L."/>
            <person name="Shi R."/>
            <person name="Duckworth R."/>
            <person name="Johnson A."/>
            <person name="Loviza R."/>
            <person name="Walstead R."/>
            <person name="Shah Z."/>
            <person name="Kiflezghi M."/>
            <person name="Wade K."/>
            <person name="Ball S.L."/>
            <person name="Bradley K.W."/>
            <person name="Asai D.J."/>
            <person name="Bowman C.A."/>
            <person name="Russell D.A."/>
            <person name="Pope W.H."/>
            <person name="Jacobs-Sera D."/>
            <person name="Hendrix R.W."/>
            <person name="Hatfull G.F."/>
        </authorList>
    </citation>
    <scope>NUCLEOTIDE SEQUENCE</scope>
</reference>
<evidence type="ECO:0000259" key="10">
    <source>
        <dbReference type="PROSITE" id="PS50235"/>
    </source>
</evidence>
<accession>A0A1D2AH26</accession>
<evidence type="ECO:0000256" key="7">
    <source>
        <dbReference type="ARBA" id="ARBA00022807"/>
    </source>
</evidence>
<feature type="compositionally biased region" description="Low complexity" evidence="8">
    <location>
        <begin position="680"/>
        <end position="715"/>
    </location>
</feature>
<evidence type="ECO:0000256" key="6">
    <source>
        <dbReference type="ARBA" id="ARBA00022801"/>
    </source>
</evidence>
<dbReference type="Pfam" id="PF12436">
    <property type="entry name" value="USP7_ICP0_bdg"/>
    <property type="match status" value="1"/>
</dbReference>
<dbReference type="CDD" id="cd00121">
    <property type="entry name" value="MATH"/>
    <property type="match status" value="1"/>
</dbReference>
<dbReference type="GO" id="GO:0006508">
    <property type="term" value="P:proteolysis"/>
    <property type="evidence" value="ECO:0007669"/>
    <property type="project" value="UniProtKB-KW"/>
</dbReference>
<comment type="similarity">
    <text evidence="2">Belongs to the peptidase C19 family.</text>
</comment>
<name>A0A1D2AH26_AUXPR</name>
<evidence type="ECO:0000256" key="8">
    <source>
        <dbReference type="SAM" id="MobiDB-lite"/>
    </source>
</evidence>
<organism evidence="11">
    <name type="scientific">Auxenochlorella protothecoides</name>
    <name type="common">Green microalga</name>
    <name type="synonym">Chlorella protothecoides</name>
    <dbReference type="NCBI Taxonomy" id="3075"/>
    <lineage>
        <taxon>Eukaryota</taxon>
        <taxon>Viridiplantae</taxon>
        <taxon>Chlorophyta</taxon>
        <taxon>core chlorophytes</taxon>
        <taxon>Trebouxiophyceae</taxon>
        <taxon>Chlorellales</taxon>
        <taxon>Chlorellaceae</taxon>
        <taxon>Auxenochlorella</taxon>
    </lineage>
</organism>
<dbReference type="InterPro" id="IPR002083">
    <property type="entry name" value="MATH/TRAF_dom"/>
</dbReference>
<evidence type="ECO:0000259" key="9">
    <source>
        <dbReference type="PROSITE" id="PS50144"/>
    </source>
</evidence>
<evidence type="ECO:0000256" key="1">
    <source>
        <dbReference type="ARBA" id="ARBA00000707"/>
    </source>
</evidence>
<comment type="catalytic activity">
    <reaction evidence="1">
        <text>Thiol-dependent hydrolysis of ester, thioester, amide, peptide and isopeptide bonds formed by the C-terminal Gly of ubiquitin (a 76-residue protein attached to proteins as an intracellular targeting signal).</text>
        <dbReference type="EC" id="3.4.19.12"/>
    </reaction>
</comment>
<dbReference type="Gene3D" id="2.60.210.10">
    <property type="entry name" value="Apoptosis, Tumor Necrosis Factor Receptor Associated Protein 2, Chain A"/>
    <property type="match status" value="1"/>
</dbReference>
<feature type="region of interest" description="Disordered" evidence="8">
    <location>
        <begin position="621"/>
        <end position="647"/>
    </location>
</feature>
<evidence type="ECO:0000313" key="11">
    <source>
        <dbReference type="EMBL" id="JAT78253.1"/>
    </source>
</evidence>
<keyword evidence="7" id="KW-0788">Thiol protease</keyword>
<dbReference type="AlphaFoldDB" id="A0A1D2AH26"/>
<gene>
    <name evidence="11" type="ORF">g.1150</name>
</gene>
<feature type="region of interest" description="Disordered" evidence="8">
    <location>
        <begin position="679"/>
        <end position="716"/>
    </location>
</feature>
<protein>
    <recommendedName>
        <fullName evidence="3">ubiquitinyl hydrolase 1</fullName>
        <ecNumber evidence="3">3.4.19.12</ecNumber>
    </recommendedName>
</protein>
<dbReference type="SUPFAM" id="SSF49599">
    <property type="entry name" value="TRAF domain-like"/>
    <property type="match status" value="1"/>
</dbReference>
<dbReference type="InterPro" id="IPR001394">
    <property type="entry name" value="Peptidase_C19_UCH"/>
</dbReference>
<dbReference type="Pfam" id="PF00443">
    <property type="entry name" value="UCH"/>
    <property type="match status" value="1"/>
</dbReference>